<sequence>NQGSAAASEMEIEKLKRDSQKSMQMHISSITRFPLQFCPSAMSGYAFNDDFSRFKEFLP</sequence>
<reference evidence="1 2" key="1">
    <citation type="journal article" date="2018" name="Front. Plant Sci.">
        <title>Red Clover (Trifolium pratense) and Zigzag Clover (T. medium) - A Picture of Genomic Similarities and Differences.</title>
        <authorList>
            <person name="Dluhosova J."/>
            <person name="Istvanek J."/>
            <person name="Nedelnik J."/>
            <person name="Repkova J."/>
        </authorList>
    </citation>
    <scope>NUCLEOTIDE SEQUENCE [LARGE SCALE GENOMIC DNA]</scope>
    <source>
        <strain evidence="2">cv. 10/8</strain>
        <tissue evidence="1">Leaf</tissue>
    </source>
</reference>
<proteinExistence type="predicted"/>
<evidence type="ECO:0000313" key="2">
    <source>
        <dbReference type="Proteomes" id="UP000265520"/>
    </source>
</evidence>
<feature type="non-terminal residue" evidence="1">
    <location>
        <position position="1"/>
    </location>
</feature>
<dbReference type="Proteomes" id="UP000265520">
    <property type="component" value="Unassembled WGS sequence"/>
</dbReference>
<keyword evidence="2" id="KW-1185">Reference proteome</keyword>
<dbReference type="EMBL" id="LXQA010045980">
    <property type="protein sequence ID" value="MCI01371.1"/>
    <property type="molecule type" value="Genomic_DNA"/>
</dbReference>
<accession>A0A392NND4</accession>
<protein>
    <submittedName>
        <fullName evidence="1">Uncharacterized protein</fullName>
    </submittedName>
</protein>
<evidence type="ECO:0000313" key="1">
    <source>
        <dbReference type="EMBL" id="MCI01371.1"/>
    </source>
</evidence>
<organism evidence="1 2">
    <name type="scientific">Trifolium medium</name>
    <dbReference type="NCBI Taxonomy" id="97028"/>
    <lineage>
        <taxon>Eukaryota</taxon>
        <taxon>Viridiplantae</taxon>
        <taxon>Streptophyta</taxon>
        <taxon>Embryophyta</taxon>
        <taxon>Tracheophyta</taxon>
        <taxon>Spermatophyta</taxon>
        <taxon>Magnoliopsida</taxon>
        <taxon>eudicotyledons</taxon>
        <taxon>Gunneridae</taxon>
        <taxon>Pentapetalae</taxon>
        <taxon>rosids</taxon>
        <taxon>fabids</taxon>
        <taxon>Fabales</taxon>
        <taxon>Fabaceae</taxon>
        <taxon>Papilionoideae</taxon>
        <taxon>50 kb inversion clade</taxon>
        <taxon>NPAAA clade</taxon>
        <taxon>Hologalegina</taxon>
        <taxon>IRL clade</taxon>
        <taxon>Trifolieae</taxon>
        <taxon>Trifolium</taxon>
    </lineage>
</organism>
<dbReference type="AlphaFoldDB" id="A0A392NND4"/>
<comment type="caution">
    <text evidence="1">The sequence shown here is derived from an EMBL/GenBank/DDBJ whole genome shotgun (WGS) entry which is preliminary data.</text>
</comment>
<name>A0A392NND4_9FABA</name>